<keyword evidence="8" id="KW-1185">Reference proteome</keyword>
<dbReference type="PANTHER" id="PTHR11669">
    <property type="entry name" value="REPLICATION FACTOR C / DNA POLYMERASE III GAMMA-TAU SUBUNIT"/>
    <property type="match status" value="1"/>
</dbReference>
<dbReference type="GO" id="GO:0006281">
    <property type="term" value="P:DNA repair"/>
    <property type="evidence" value="ECO:0007669"/>
    <property type="project" value="UniProtKB-ARBA"/>
</dbReference>
<dbReference type="GO" id="GO:0005634">
    <property type="term" value="C:nucleus"/>
    <property type="evidence" value="ECO:0007669"/>
    <property type="project" value="UniProtKB-SubCell"/>
</dbReference>
<dbReference type="GO" id="GO:0006271">
    <property type="term" value="P:DNA strand elongation involved in DNA replication"/>
    <property type="evidence" value="ECO:0007669"/>
    <property type="project" value="UniProtKB-ARBA"/>
</dbReference>
<organism evidence="7 8">
    <name type="scientific">Prototheca wickerhamii</name>
    <dbReference type="NCBI Taxonomy" id="3111"/>
    <lineage>
        <taxon>Eukaryota</taxon>
        <taxon>Viridiplantae</taxon>
        <taxon>Chlorophyta</taxon>
        <taxon>core chlorophytes</taxon>
        <taxon>Trebouxiophyceae</taxon>
        <taxon>Chlorellales</taxon>
        <taxon>Chlorellaceae</taxon>
        <taxon>Prototheca</taxon>
    </lineage>
</organism>
<dbReference type="GO" id="GO:0005663">
    <property type="term" value="C:DNA replication factor C complex"/>
    <property type="evidence" value="ECO:0007669"/>
    <property type="project" value="TreeGrafter"/>
</dbReference>
<dbReference type="SUPFAM" id="SSF52540">
    <property type="entry name" value="P-loop containing nucleoside triphosphate hydrolases"/>
    <property type="match status" value="1"/>
</dbReference>
<dbReference type="SUPFAM" id="SSF48019">
    <property type="entry name" value="post-AAA+ oligomerization domain-like"/>
    <property type="match status" value="1"/>
</dbReference>
<dbReference type="AlphaFoldDB" id="A0AAD9MI93"/>
<feature type="domain" description="AAA+ ATPase" evidence="6">
    <location>
        <begin position="33"/>
        <end position="196"/>
    </location>
</feature>
<keyword evidence="4" id="KW-0235">DNA replication</keyword>
<dbReference type="InterPro" id="IPR008921">
    <property type="entry name" value="DNA_pol3_clamp-load_cplx_C"/>
</dbReference>
<dbReference type="PANTHER" id="PTHR11669:SF1">
    <property type="entry name" value="REPLICATION FACTOR C SUBUNIT 3"/>
    <property type="match status" value="1"/>
</dbReference>
<dbReference type="EMBL" id="JASFZW010000002">
    <property type="protein sequence ID" value="KAK2079799.1"/>
    <property type="molecule type" value="Genomic_DNA"/>
</dbReference>
<dbReference type="GO" id="GO:0003677">
    <property type="term" value="F:DNA binding"/>
    <property type="evidence" value="ECO:0007669"/>
    <property type="project" value="InterPro"/>
</dbReference>
<dbReference type="InterPro" id="IPR003593">
    <property type="entry name" value="AAA+_ATPase"/>
</dbReference>
<dbReference type="InterPro" id="IPR003959">
    <property type="entry name" value="ATPase_AAA_core"/>
</dbReference>
<dbReference type="FunFam" id="1.10.8.60:FF:000030">
    <property type="entry name" value="replication factor C subunit 3"/>
    <property type="match status" value="1"/>
</dbReference>
<evidence type="ECO:0000256" key="3">
    <source>
        <dbReference type="ARBA" id="ARBA00005378"/>
    </source>
</evidence>
<comment type="similarity">
    <text evidence="3">Belongs to the activator 1 small subunits family.</text>
</comment>
<comment type="subcellular location">
    <subcellularLocation>
        <location evidence="2">Nucleus</location>
    </subcellularLocation>
</comment>
<gene>
    <name evidence="7" type="ORF">QBZ16_002194</name>
</gene>
<dbReference type="FunFam" id="1.20.272.10:FF:000002">
    <property type="entry name" value="Replication factor C subunit 3"/>
    <property type="match status" value="1"/>
</dbReference>
<dbReference type="Proteomes" id="UP001255856">
    <property type="component" value="Unassembled WGS sequence"/>
</dbReference>
<evidence type="ECO:0000259" key="6">
    <source>
        <dbReference type="SMART" id="SM00382"/>
    </source>
</evidence>
<dbReference type="Gene3D" id="3.40.50.300">
    <property type="entry name" value="P-loop containing nucleotide triphosphate hydrolases"/>
    <property type="match status" value="1"/>
</dbReference>
<dbReference type="InterPro" id="IPR027417">
    <property type="entry name" value="P-loop_NTPase"/>
</dbReference>
<evidence type="ECO:0000256" key="5">
    <source>
        <dbReference type="ARBA" id="ARBA00023242"/>
    </source>
</evidence>
<protein>
    <recommendedName>
        <fullName evidence="6">AAA+ ATPase domain-containing protein</fullName>
    </recommendedName>
</protein>
<name>A0AAD9MI93_PROWI</name>
<keyword evidence="5" id="KW-0539">Nucleus</keyword>
<dbReference type="GO" id="GO:0003689">
    <property type="term" value="F:DNA clamp loader activity"/>
    <property type="evidence" value="ECO:0007669"/>
    <property type="project" value="TreeGrafter"/>
</dbReference>
<dbReference type="Gene3D" id="1.10.8.60">
    <property type="match status" value="1"/>
</dbReference>
<evidence type="ECO:0000313" key="8">
    <source>
        <dbReference type="Proteomes" id="UP001255856"/>
    </source>
</evidence>
<evidence type="ECO:0000313" key="7">
    <source>
        <dbReference type="EMBL" id="KAK2079799.1"/>
    </source>
</evidence>
<dbReference type="InterPro" id="IPR050238">
    <property type="entry name" value="DNA_Rep/Repair_Clamp_Loader"/>
</dbReference>
<dbReference type="GO" id="GO:0016887">
    <property type="term" value="F:ATP hydrolysis activity"/>
    <property type="evidence" value="ECO:0007669"/>
    <property type="project" value="InterPro"/>
</dbReference>
<dbReference type="SMART" id="SM00382">
    <property type="entry name" value="AAA"/>
    <property type="match status" value="1"/>
</dbReference>
<dbReference type="GO" id="GO:0005524">
    <property type="term" value="F:ATP binding"/>
    <property type="evidence" value="ECO:0007669"/>
    <property type="project" value="InterPro"/>
</dbReference>
<comment type="function">
    <text evidence="1">May be involved in DNA replication and thus regulate cell proliferation.</text>
</comment>
<dbReference type="Gene3D" id="1.20.272.10">
    <property type="match status" value="1"/>
</dbReference>
<sequence>MLYADKYRPRALADFELHGDIAGNLSKLISQNDCPHTLFYGPPGAGKKTLILALLREVYGPGVEKARATQLIFPPRLQLKVENKPWKIELPKRTLELEFTTISSAHHVELNPSDVGNNDRYVVQEIIHEMARNRPMLILDEVDRMSKDAQHSLRRTMEKYTAACRIVLCCNNVSKVIEPVRSRCLCVRVRAPSQPEIEARLQAVAAAEAWPPLPEAFCVRLAAASGGNLRRALLSLEACKAQQFPFQAAQPVAAPDWEQYIDEVAEDIRREQSPKQLLLVRGKLYELLVNCIPPEVVLRQLTRALAARLDDELRHAVVRHAAGFEHRLQQGSKAIFHLEAFVARFMADYKNFLITALA</sequence>
<evidence type="ECO:0000256" key="2">
    <source>
        <dbReference type="ARBA" id="ARBA00004123"/>
    </source>
</evidence>
<evidence type="ECO:0000256" key="4">
    <source>
        <dbReference type="ARBA" id="ARBA00022705"/>
    </source>
</evidence>
<dbReference type="Pfam" id="PF22534">
    <property type="entry name" value="RFC_C"/>
    <property type="match status" value="1"/>
</dbReference>
<dbReference type="FunFam" id="3.40.50.300:FF:000136">
    <property type="entry name" value="Replication factor C subunit 5"/>
    <property type="match status" value="1"/>
</dbReference>
<reference evidence="7" key="1">
    <citation type="submission" date="2021-01" db="EMBL/GenBank/DDBJ databases">
        <authorList>
            <person name="Eckstrom K.M.E."/>
        </authorList>
    </citation>
    <scope>NUCLEOTIDE SEQUENCE</scope>
    <source>
        <strain evidence="7">UVCC 0001</strain>
    </source>
</reference>
<dbReference type="CDD" id="cd00009">
    <property type="entry name" value="AAA"/>
    <property type="match status" value="1"/>
</dbReference>
<dbReference type="Pfam" id="PF00004">
    <property type="entry name" value="AAA"/>
    <property type="match status" value="1"/>
</dbReference>
<accession>A0AAD9MI93</accession>
<proteinExistence type="inferred from homology"/>
<comment type="caution">
    <text evidence="7">The sequence shown here is derived from an EMBL/GenBank/DDBJ whole genome shotgun (WGS) entry which is preliminary data.</text>
</comment>
<evidence type="ECO:0000256" key="1">
    <source>
        <dbReference type="ARBA" id="ARBA00002386"/>
    </source>
</evidence>